<sequence>MKISKFANLTGVTIKTLHYYDEIGLLTPSRKTDSGYRIYCDKDFLKLQQINTLKFIGLTLNEIKIFLDNKEYDIENLIHIQKKELEEKRKHIDSVIEALNNAENQIIENKVLDVENLIKIIKMTNIESKVKEQYETSENFDKREDLHSYNINKTDWNTWCFDNMSFTKKARILELGCGTGGLWLKNINKVNKNWNITLSDFSTGMLEKTREQLKCVGHNFNYKVIDAQNIPYNDESFDIVIARHMLYLVPDIEKVLSEVKRILVKGGVFYVTTNAPEAMSELNEIMDGFDCKSGLGSNGMCERFDSISGNILLKKYFANVKLNTLSGKIIVDKAKPIVDYKASTIKGRNILMGEKKQEFIKYIENYIDENGAVSITTKGCILKGVK</sequence>
<evidence type="ECO:0000313" key="4">
    <source>
        <dbReference type="Proteomes" id="UP000481872"/>
    </source>
</evidence>
<dbReference type="CDD" id="cd02440">
    <property type="entry name" value="AdoMet_MTases"/>
    <property type="match status" value="1"/>
</dbReference>
<dbReference type="PANTHER" id="PTHR30204">
    <property type="entry name" value="REDOX-CYCLING DRUG-SENSING TRANSCRIPTIONAL ACTIVATOR SOXR"/>
    <property type="match status" value="1"/>
</dbReference>
<dbReference type="RefSeq" id="WP_199870921.1">
    <property type="nucleotide sequence ID" value="NZ_JAAGPU010000054.1"/>
</dbReference>
<proteinExistence type="predicted"/>
<dbReference type="InterPro" id="IPR025714">
    <property type="entry name" value="Methyltranfer_dom"/>
</dbReference>
<protein>
    <submittedName>
        <fullName evidence="3">Methyltransferase domain-containing protein</fullName>
    </submittedName>
</protein>
<name>A0A6M0H7T3_9CLOT</name>
<dbReference type="Gene3D" id="1.10.1660.10">
    <property type="match status" value="1"/>
</dbReference>
<evidence type="ECO:0000256" key="1">
    <source>
        <dbReference type="ARBA" id="ARBA00023125"/>
    </source>
</evidence>
<dbReference type="CDD" id="cd01106">
    <property type="entry name" value="HTH_TipAL-Mta"/>
    <property type="match status" value="1"/>
</dbReference>
<dbReference type="PANTHER" id="PTHR30204:SF96">
    <property type="entry name" value="CHROMOSOME-ANCHORING PROTEIN RACA"/>
    <property type="match status" value="1"/>
</dbReference>
<dbReference type="GO" id="GO:0003677">
    <property type="term" value="F:DNA binding"/>
    <property type="evidence" value="ECO:0007669"/>
    <property type="project" value="UniProtKB-KW"/>
</dbReference>
<evidence type="ECO:0000259" key="2">
    <source>
        <dbReference type="PROSITE" id="PS50937"/>
    </source>
</evidence>
<keyword evidence="3" id="KW-0808">Transferase</keyword>
<accession>A0A6M0H7T3</accession>
<dbReference type="AlphaFoldDB" id="A0A6M0H7T3"/>
<keyword evidence="1" id="KW-0238">DNA-binding</keyword>
<dbReference type="PROSITE" id="PS00552">
    <property type="entry name" value="HTH_MERR_1"/>
    <property type="match status" value="1"/>
</dbReference>
<dbReference type="PROSITE" id="PS50937">
    <property type="entry name" value="HTH_MERR_2"/>
    <property type="match status" value="1"/>
</dbReference>
<gene>
    <name evidence="3" type="ORF">G3M99_17480</name>
</gene>
<dbReference type="Pfam" id="PF13847">
    <property type="entry name" value="Methyltransf_31"/>
    <property type="match status" value="1"/>
</dbReference>
<dbReference type="Proteomes" id="UP000481872">
    <property type="component" value="Unassembled WGS sequence"/>
</dbReference>
<evidence type="ECO:0000313" key="3">
    <source>
        <dbReference type="EMBL" id="NEU06597.1"/>
    </source>
</evidence>
<dbReference type="GO" id="GO:0032259">
    <property type="term" value="P:methylation"/>
    <property type="evidence" value="ECO:0007669"/>
    <property type="project" value="UniProtKB-KW"/>
</dbReference>
<dbReference type="SUPFAM" id="SSF46955">
    <property type="entry name" value="Putative DNA-binding domain"/>
    <property type="match status" value="1"/>
</dbReference>
<keyword evidence="4" id="KW-1185">Reference proteome</keyword>
<organism evidence="3 4">
    <name type="scientific">Clostridium senegalense</name>
    <dbReference type="NCBI Taxonomy" id="1465809"/>
    <lineage>
        <taxon>Bacteria</taxon>
        <taxon>Bacillati</taxon>
        <taxon>Bacillota</taxon>
        <taxon>Clostridia</taxon>
        <taxon>Eubacteriales</taxon>
        <taxon>Clostridiaceae</taxon>
        <taxon>Clostridium</taxon>
    </lineage>
</organism>
<dbReference type="GO" id="GO:0008757">
    <property type="term" value="F:S-adenosylmethionine-dependent methyltransferase activity"/>
    <property type="evidence" value="ECO:0007669"/>
    <property type="project" value="InterPro"/>
</dbReference>
<dbReference type="EMBL" id="JAAGPU010000054">
    <property type="protein sequence ID" value="NEU06597.1"/>
    <property type="molecule type" value="Genomic_DNA"/>
</dbReference>
<dbReference type="SMART" id="SM00422">
    <property type="entry name" value="HTH_MERR"/>
    <property type="match status" value="1"/>
</dbReference>
<dbReference type="InterPro" id="IPR000551">
    <property type="entry name" value="MerR-type_HTH_dom"/>
</dbReference>
<dbReference type="Pfam" id="PF13411">
    <property type="entry name" value="MerR_1"/>
    <property type="match status" value="1"/>
</dbReference>
<dbReference type="SUPFAM" id="SSF53335">
    <property type="entry name" value="S-adenosyl-L-methionine-dependent methyltransferases"/>
    <property type="match status" value="1"/>
</dbReference>
<dbReference type="InterPro" id="IPR029063">
    <property type="entry name" value="SAM-dependent_MTases_sf"/>
</dbReference>
<dbReference type="GO" id="GO:0003700">
    <property type="term" value="F:DNA-binding transcription factor activity"/>
    <property type="evidence" value="ECO:0007669"/>
    <property type="project" value="InterPro"/>
</dbReference>
<comment type="caution">
    <text evidence="3">The sequence shown here is derived from an EMBL/GenBank/DDBJ whole genome shotgun (WGS) entry which is preliminary data.</text>
</comment>
<dbReference type="InterPro" id="IPR047057">
    <property type="entry name" value="MerR_fam"/>
</dbReference>
<feature type="domain" description="HTH merR-type" evidence="2">
    <location>
        <begin position="1"/>
        <end position="69"/>
    </location>
</feature>
<dbReference type="Gene3D" id="3.40.50.150">
    <property type="entry name" value="Vaccinia Virus protein VP39"/>
    <property type="match status" value="1"/>
</dbReference>
<dbReference type="InterPro" id="IPR009061">
    <property type="entry name" value="DNA-bd_dom_put_sf"/>
</dbReference>
<keyword evidence="3" id="KW-0489">Methyltransferase</keyword>
<reference evidence="3 4" key="1">
    <citation type="submission" date="2020-02" db="EMBL/GenBank/DDBJ databases">
        <title>Genome assembly of a novel Clostridium senegalense strain.</title>
        <authorList>
            <person name="Gupta T.B."/>
            <person name="Jauregui R."/>
            <person name="Maclean P."/>
            <person name="Nawarathana A."/>
            <person name="Brightwell G."/>
        </authorList>
    </citation>
    <scope>NUCLEOTIDE SEQUENCE [LARGE SCALE GENOMIC DNA]</scope>
    <source>
        <strain evidence="3 4">AGRFS4</strain>
    </source>
</reference>